<keyword evidence="4" id="KW-0812">Transmembrane</keyword>
<evidence type="ECO:0000256" key="6">
    <source>
        <dbReference type="ARBA" id="ARBA00023136"/>
    </source>
</evidence>
<evidence type="ECO:0000256" key="1">
    <source>
        <dbReference type="ARBA" id="ARBA00004241"/>
    </source>
</evidence>
<dbReference type="SUPFAM" id="SSF54523">
    <property type="entry name" value="Pili subunits"/>
    <property type="match status" value="1"/>
</dbReference>
<reference evidence="10 11" key="1">
    <citation type="submission" date="2009-12" db="EMBL/GenBank/DDBJ databases">
        <authorList>
            <person name="Shrivastava S."/>
            <person name="Madupu R."/>
            <person name="Durkin A.S."/>
            <person name="Torralba M."/>
            <person name="Methe B."/>
            <person name="Sutton G.G."/>
            <person name="Strausberg R.L."/>
            <person name="Nelson K.E."/>
        </authorList>
    </citation>
    <scope>NUCLEOTIDE SEQUENCE [LARGE SCALE GENOMIC DNA]</scope>
    <source>
        <strain evidence="10 11">W5455</strain>
    </source>
</reference>
<sequence>IRGGTYHNVGDALSAVDTQINNIYNNFGNVYNQMGSLRRDIKNVGALGSALSALKPMQYDPVEPSQLMAGFGAYKGEYALALGWAHYLKEDFMVHAGVSVTHHGESMANAGLTWKIGRKEDKEAIPARYRSGPISSVYVMQKENAELQAEVSSLKHELVESKANQAREIAEVKAEMEARVERLERLLRASGKIR</sequence>
<keyword evidence="8" id="KW-0175">Coiled coil</keyword>
<accession>A0ABM9ZVS2</accession>
<comment type="subcellular location">
    <subcellularLocation>
        <location evidence="2">Cell outer membrane</location>
    </subcellularLocation>
    <subcellularLocation>
        <location evidence="1">Cell surface</location>
    </subcellularLocation>
</comment>
<dbReference type="Gene3D" id="3.30.1300.30">
    <property type="entry name" value="GSPII I/J protein-like"/>
    <property type="match status" value="1"/>
</dbReference>
<feature type="coiled-coil region" evidence="8">
    <location>
        <begin position="137"/>
        <end position="189"/>
    </location>
</feature>
<dbReference type="EMBL" id="ADFP01000054">
    <property type="protein sequence ID" value="EFB90980.1"/>
    <property type="molecule type" value="Genomic_DNA"/>
</dbReference>
<evidence type="ECO:0000256" key="2">
    <source>
        <dbReference type="ARBA" id="ARBA00004442"/>
    </source>
</evidence>
<organism evidence="10 11">
    <name type="scientific">Pyramidobacter piscolens W5455</name>
    <dbReference type="NCBI Taxonomy" id="352165"/>
    <lineage>
        <taxon>Bacteria</taxon>
        <taxon>Thermotogati</taxon>
        <taxon>Synergistota</taxon>
        <taxon>Synergistia</taxon>
        <taxon>Synergistales</taxon>
        <taxon>Dethiosulfovibrionaceae</taxon>
        <taxon>Pyramidobacter</taxon>
    </lineage>
</organism>
<evidence type="ECO:0000256" key="5">
    <source>
        <dbReference type="ARBA" id="ARBA00022729"/>
    </source>
</evidence>
<dbReference type="RefSeq" id="WP_009164604.1">
    <property type="nucleotide sequence ID" value="NZ_ADFP01000054.1"/>
</dbReference>
<evidence type="ECO:0000313" key="10">
    <source>
        <dbReference type="EMBL" id="EFB90980.1"/>
    </source>
</evidence>
<evidence type="ECO:0000313" key="11">
    <source>
        <dbReference type="Proteomes" id="UP000006462"/>
    </source>
</evidence>
<evidence type="ECO:0000256" key="3">
    <source>
        <dbReference type="ARBA" id="ARBA00022452"/>
    </source>
</evidence>
<evidence type="ECO:0000256" key="8">
    <source>
        <dbReference type="SAM" id="Coils"/>
    </source>
</evidence>
<keyword evidence="7" id="KW-0998">Cell outer membrane</keyword>
<keyword evidence="11" id="KW-1185">Reference proteome</keyword>
<dbReference type="Proteomes" id="UP000006462">
    <property type="component" value="Unassembled WGS sequence"/>
</dbReference>
<keyword evidence="6" id="KW-0472">Membrane</keyword>
<proteinExistence type="predicted"/>
<feature type="domain" description="Trimeric autotransporter adhesin YadA-like C-terminal membrane anchor" evidence="9">
    <location>
        <begin position="57"/>
        <end position="114"/>
    </location>
</feature>
<dbReference type="Pfam" id="PF03895">
    <property type="entry name" value="YadA_anchor"/>
    <property type="match status" value="1"/>
</dbReference>
<comment type="caution">
    <text evidence="10">The sequence shown here is derived from an EMBL/GenBank/DDBJ whole genome shotgun (WGS) entry which is preliminary data.</text>
</comment>
<dbReference type="InterPro" id="IPR005594">
    <property type="entry name" value="YadA_C"/>
</dbReference>
<gene>
    <name evidence="10" type="ORF">HMPREF7215_1982</name>
</gene>
<keyword evidence="3" id="KW-1134">Transmembrane beta strand</keyword>
<feature type="non-terminal residue" evidence="10">
    <location>
        <position position="1"/>
    </location>
</feature>
<name>A0ABM9ZVS2_9BACT</name>
<dbReference type="InterPro" id="IPR045584">
    <property type="entry name" value="Pilin-like"/>
</dbReference>
<evidence type="ECO:0000256" key="4">
    <source>
        <dbReference type="ARBA" id="ARBA00022692"/>
    </source>
</evidence>
<protein>
    <recommendedName>
        <fullName evidence="9">Trimeric autotransporter adhesin YadA-like C-terminal membrane anchor domain-containing protein</fullName>
    </recommendedName>
</protein>
<evidence type="ECO:0000259" key="9">
    <source>
        <dbReference type="Pfam" id="PF03895"/>
    </source>
</evidence>
<evidence type="ECO:0000256" key="7">
    <source>
        <dbReference type="ARBA" id="ARBA00023237"/>
    </source>
</evidence>
<keyword evidence="5" id="KW-0732">Signal</keyword>